<dbReference type="EMBL" id="LJYW01000001">
    <property type="protein sequence ID" value="KPL52274.1"/>
    <property type="molecule type" value="Genomic_DNA"/>
</dbReference>
<keyword evidence="5" id="KW-1185">Reference proteome</keyword>
<dbReference type="GO" id="GO:0006310">
    <property type="term" value="P:DNA recombination"/>
    <property type="evidence" value="ECO:0007669"/>
    <property type="project" value="UniProtKB-KW"/>
</dbReference>
<evidence type="ECO:0000313" key="5">
    <source>
        <dbReference type="Proteomes" id="UP000048984"/>
    </source>
</evidence>
<sequence length="406" mass="45220">MPRRRQPPRLYLRQRRGRDPVWVILDGQTEIGTGCGPGDGRRAEEALAAYLAGKHRADFGDGDPAHVAVADVLMLYGAERSDHMAHPELVGFHAAHLAQHFGQMQVAEINGTTCREYVRKRTTGRIGARPVKEGTARRELETLGAAINYAYRERRLRFPVPVTLPPKAPARERWLTRLEAARLLGGALGLARITFCDVRTRAERAKWVRVGKPVYHVGRFILIALYTGTRHEAVLQMRWGLSSEGGWFDLDGGVMYRRGQGERETAKRRPPIPIPSVLLPHLRRWRDVDRRADARRAAAAAPGETVLPTTHVVSFAGRPILKERRGFARAREIAGLGEDVTPHILRHTAATWLLQARVPTWDVAGYLGTSEAMIRKTYGHHSPDHLALAAAAFHGRRLGASKTETG</sequence>
<keyword evidence="2" id="KW-0233">DNA recombination</keyword>
<dbReference type="PANTHER" id="PTHR30349:SF88">
    <property type="entry name" value="BLL1584 PROTEIN"/>
    <property type="match status" value="1"/>
</dbReference>
<name>A0A0P6W230_9HYPH</name>
<protein>
    <submittedName>
        <fullName evidence="4">Integrase</fullName>
    </submittedName>
</protein>
<dbReference type="PROSITE" id="PS51898">
    <property type="entry name" value="TYR_RECOMBINASE"/>
    <property type="match status" value="1"/>
</dbReference>
<gene>
    <name evidence="4" type="ORF">ABB55_08540</name>
</gene>
<comment type="caution">
    <text evidence="4">The sequence shown here is derived from an EMBL/GenBank/DDBJ whole genome shotgun (WGS) entry which is preliminary data.</text>
</comment>
<dbReference type="InterPro" id="IPR011010">
    <property type="entry name" value="DNA_brk_join_enz"/>
</dbReference>
<reference evidence="4 5" key="2">
    <citation type="submission" date="2015-10" db="EMBL/GenBank/DDBJ databases">
        <title>Draft Genome Sequence of Prosthecomicrobium hirschii ATCC 27832.</title>
        <authorList>
            <person name="Daniel J."/>
            <person name="Givan S.A."/>
            <person name="Brun Y.V."/>
            <person name="Brown P.J."/>
        </authorList>
    </citation>
    <scope>NUCLEOTIDE SEQUENCE [LARGE SCALE GENOMIC DNA]</scope>
    <source>
        <strain evidence="4 5">16</strain>
    </source>
</reference>
<dbReference type="AlphaFoldDB" id="A0A0P6W230"/>
<dbReference type="PANTHER" id="PTHR30349">
    <property type="entry name" value="PHAGE INTEGRASE-RELATED"/>
    <property type="match status" value="1"/>
</dbReference>
<dbReference type="GO" id="GO:0015074">
    <property type="term" value="P:DNA integration"/>
    <property type="evidence" value="ECO:0007669"/>
    <property type="project" value="UniProtKB-KW"/>
</dbReference>
<dbReference type="Pfam" id="PF00589">
    <property type="entry name" value="Phage_integrase"/>
    <property type="match status" value="1"/>
</dbReference>
<organism evidence="4 5">
    <name type="scientific">Prosthecodimorpha hirschii</name>
    <dbReference type="NCBI Taxonomy" id="665126"/>
    <lineage>
        <taxon>Bacteria</taxon>
        <taxon>Pseudomonadati</taxon>
        <taxon>Pseudomonadota</taxon>
        <taxon>Alphaproteobacteria</taxon>
        <taxon>Hyphomicrobiales</taxon>
        <taxon>Ancalomicrobiaceae</taxon>
        <taxon>Prosthecodimorpha</taxon>
    </lineage>
</organism>
<dbReference type="Gene3D" id="1.10.443.10">
    <property type="entry name" value="Intergrase catalytic core"/>
    <property type="match status" value="1"/>
</dbReference>
<dbReference type="InterPro" id="IPR050090">
    <property type="entry name" value="Tyrosine_recombinase_XerCD"/>
</dbReference>
<evidence type="ECO:0000256" key="2">
    <source>
        <dbReference type="ARBA" id="ARBA00023172"/>
    </source>
</evidence>
<dbReference type="InterPro" id="IPR002104">
    <property type="entry name" value="Integrase_catalytic"/>
</dbReference>
<keyword evidence="1" id="KW-0229">DNA integration</keyword>
<feature type="domain" description="Tyr recombinase" evidence="3">
    <location>
        <begin position="170"/>
        <end position="391"/>
    </location>
</feature>
<accession>A0A0P6W230</accession>
<dbReference type="SUPFAM" id="SSF56349">
    <property type="entry name" value="DNA breaking-rejoining enzymes"/>
    <property type="match status" value="1"/>
</dbReference>
<dbReference type="STRING" id="665126.ABB55_08540"/>
<evidence type="ECO:0000313" key="4">
    <source>
        <dbReference type="EMBL" id="KPL52274.1"/>
    </source>
</evidence>
<dbReference type="CDD" id="cd00796">
    <property type="entry name" value="INT_Rci_Hp1_C"/>
    <property type="match status" value="1"/>
</dbReference>
<evidence type="ECO:0000256" key="1">
    <source>
        <dbReference type="ARBA" id="ARBA00022908"/>
    </source>
</evidence>
<dbReference type="GO" id="GO:0003677">
    <property type="term" value="F:DNA binding"/>
    <property type="evidence" value="ECO:0007669"/>
    <property type="project" value="InterPro"/>
</dbReference>
<dbReference type="InterPro" id="IPR013762">
    <property type="entry name" value="Integrase-like_cat_sf"/>
</dbReference>
<reference evidence="4 5" key="1">
    <citation type="submission" date="2015-09" db="EMBL/GenBank/DDBJ databases">
        <authorList>
            <person name="Jackson K.R."/>
            <person name="Lunt B.L."/>
            <person name="Fisher J.N.B."/>
            <person name="Gardner A.V."/>
            <person name="Bailey M.E."/>
            <person name="Deus L.M."/>
            <person name="Earl A.S."/>
            <person name="Gibby P.D."/>
            <person name="Hartmann K.A."/>
            <person name="Liu J.E."/>
            <person name="Manci A.M."/>
            <person name="Nielsen D.A."/>
            <person name="Solomon M.B."/>
            <person name="Breakwell D.P."/>
            <person name="Burnett S.H."/>
            <person name="Grose J.H."/>
        </authorList>
    </citation>
    <scope>NUCLEOTIDE SEQUENCE [LARGE SCALE GENOMIC DNA]</scope>
    <source>
        <strain evidence="4 5">16</strain>
    </source>
</reference>
<dbReference type="Proteomes" id="UP000048984">
    <property type="component" value="Unassembled WGS sequence"/>
</dbReference>
<evidence type="ECO:0000259" key="3">
    <source>
        <dbReference type="PROSITE" id="PS51898"/>
    </source>
</evidence>
<proteinExistence type="predicted"/>